<proteinExistence type="predicted"/>
<reference evidence="3" key="1">
    <citation type="submission" date="2015-09" db="EMBL/GenBank/DDBJ databases">
        <authorList>
            <person name="Graham D.E."/>
            <person name="Mahan K.M."/>
            <person name="Klingeman D.M."/>
            <person name="Fida T."/>
            <person name="Giannone R.J."/>
            <person name="Hettich R.L."/>
            <person name="Parry R.J."/>
            <person name="Spain J.C."/>
        </authorList>
    </citation>
    <scope>NUCLEOTIDE SEQUENCE [LARGE SCALE GENOMIC DNA]</scope>
    <source>
        <strain evidence="3">JCM 4701</strain>
    </source>
</reference>
<feature type="region of interest" description="Disordered" evidence="1">
    <location>
        <begin position="51"/>
        <end position="70"/>
    </location>
</feature>
<name>A0A2N8P415_STRNR</name>
<evidence type="ECO:0000313" key="2">
    <source>
        <dbReference type="EMBL" id="PNE35763.1"/>
    </source>
</evidence>
<dbReference type="GO" id="GO:0004803">
    <property type="term" value="F:transposase activity"/>
    <property type="evidence" value="ECO:0007669"/>
    <property type="project" value="InterPro"/>
</dbReference>
<dbReference type="Proteomes" id="UP000236047">
    <property type="component" value="Unassembled WGS sequence"/>
</dbReference>
<dbReference type="GO" id="GO:0003677">
    <property type="term" value="F:DNA binding"/>
    <property type="evidence" value="ECO:0007669"/>
    <property type="project" value="InterPro"/>
</dbReference>
<dbReference type="InterPro" id="IPR009057">
    <property type="entry name" value="Homeodomain-like_sf"/>
</dbReference>
<dbReference type="Pfam" id="PF01527">
    <property type="entry name" value="HTH_Tnp_1"/>
    <property type="match status" value="1"/>
</dbReference>
<dbReference type="EMBL" id="LJSN01000008">
    <property type="protein sequence ID" value="PNE35763.1"/>
    <property type="molecule type" value="Genomic_DNA"/>
</dbReference>
<evidence type="ECO:0000313" key="3">
    <source>
        <dbReference type="Proteomes" id="UP000236047"/>
    </source>
</evidence>
<gene>
    <name evidence="2" type="ORF">AOB60_43220</name>
</gene>
<dbReference type="PANTHER" id="PTHR33215">
    <property type="entry name" value="PROTEIN DISTAL ANTENNA"/>
    <property type="match status" value="1"/>
</dbReference>
<keyword evidence="3" id="KW-1185">Reference proteome</keyword>
<sequence>MGRRSPYPAEFRDDAVALYRAAGGKRTYAAVAADVGVTGETLRSWVRQADEQAGRVNSRGGETAAESRDEELARLRAENGRLRKAKKEWELEREILRRAAQYFAKEMKA</sequence>
<accession>A0A2N8P415</accession>
<evidence type="ECO:0000256" key="1">
    <source>
        <dbReference type="SAM" id="MobiDB-lite"/>
    </source>
</evidence>
<dbReference type="AlphaFoldDB" id="A0A2N8P415"/>
<protein>
    <submittedName>
        <fullName evidence="2">Transposase</fullName>
    </submittedName>
</protein>
<dbReference type="PANTHER" id="PTHR33215:SF13">
    <property type="entry name" value="PROTEIN DISTAL ANTENNA"/>
    <property type="match status" value="1"/>
</dbReference>
<comment type="caution">
    <text evidence="2">The sequence shown here is derived from an EMBL/GenBank/DDBJ whole genome shotgun (WGS) entry which is preliminary data.</text>
</comment>
<dbReference type="InterPro" id="IPR002514">
    <property type="entry name" value="Transposase_8"/>
</dbReference>
<dbReference type="Gene3D" id="1.10.10.60">
    <property type="entry name" value="Homeodomain-like"/>
    <property type="match status" value="1"/>
</dbReference>
<dbReference type="GO" id="GO:0006313">
    <property type="term" value="P:DNA transposition"/>
    <property type="evidence" value="ECO:0007669"/>
    <property type="project" value="InterPro"/>
</dbReference>
<dbReference type="InterPro" id="IPR051839">
    <property type="entry name" value="RD_transcriptional_regulator"/>
</dbReference>
<organism evidence="2 3">
    <name type="scientific">Streptomyces noursei</name>
    <name type="common">Streptomyces albulus</name>
    <dbReference type="NCBI Taxonomy" id="1971"/>
    <lineage>
        <taxon>Bacteria</taxon>
        <taxon>Bacillati</taxon>
        <taxon>Actinomycetota</taxon>
        <taxon>Actinomycetes</taxon>
        <taxon>Kitasatosporales</taxon>
        <taxon>Streptomycetaceae</taxon>
        <taxon>Streptomyces</taxon>
    </lineage>
</organism>
<dbReference type="SUPFAM" id="SSF46689">
    <property type="entry name" value="Homeodomain-like"/>
    <property type="match status" value="1"/>
</dbReference>